<reference evidence="1" key="1">
    <citation type="submission" date="2020-08" db="EMBL/GenBank/DDBJ databases">
        <title>Pontibacter sp. SD6 16S ribosomal RNA gene Genome sequencing and assembly.</title>
        <authorList>
            <person name="Kang M."/>
        </authorList>
    </citation>
    <scope>NUCLEOTIDE SEQUENCE</scope>
    <source>
        <strain evidence="1">SD6</strain>
    </source>
</reference>
<dbReference type="InterPro" id="IPR017853">
    <property type="entry name" value="GH"/>
</dbReference>
<gene>
    <name evidence="1" type="ORF">H8S84_00815</name>
</gene>
<dbReference type="AlphaFoldDB" id="A0A923N6G3"/>
<dbReference type="Proteomes" id="UP000603640">
    <property type="component" value="Unassembled WGS sequence"/>
</dbReference>
<accession>A0A923N6G3</accession>
<name>A0A923N6G3_9BACT</name>
<keyword evidence="2" id="KW-1185">Reference proteome</keyword>
<dbReference type="Gene3D" id="3.20.20.80">
    <property type="entry name" value="Glycosidases"/>
    <property type="match status" value="1"/>
</dbReference>
<dbReference type="GO" id="GO:0016787">
    <property type="term" value="F:hydrolase activity"/>
    <property type="evidence" value="ECO:0007669"/>
    <property type="project" value="UniProtKB-KW"/>
</dbReference>
<proteinExistence type="predicted"/>
<dbReference type="EMBL" id="JACRVF010000001">
    <property type="protein sequence ID" value="MBC5991370.1"/>
    <property type="molecule type" value="Genomic_DNA"/>
</dbReference>
<dbReference type="InterPro" id="IPR055151">
    <property type="entry name" value="GH113"/>
</dbReference>
<sequence length="368" mass="43231">MKKYDSLIKGLWPPLGVVLVMLVFVSAANLRGLPSVDDATKGVTAESKFRGVNWVAGDSVSLEQLAQLKQYNVTWIAQTPFGWQTAYNQPEIALIRGNKVYWGERDKGLVQTTLFAKQLGLKTLLKPHIWLMDRNSGKWLGDIEMQTEEEWRQWFANYSNFILHYARLAEAQKIEALCIGTELYLPAVKREKDWRKLIKEIRKVYKGQLTYAANWYKEYEEIRFWDELDFIGIQAYFPLTDKNEPNVDELRAGWAVHQAAITKLQAKYKKPVVFTEVGYKSTPDAAVEPWKWPDRNWQQMQLSEQTQANAYEAMFQQFWQQPWFGGTFIWKWYPRLRENRRDHLDFTPQNKPAGEVMARWYGNEKGQR</sequence>
<dbReference type="RefSeq" id="WP_187065377.1">
    <property type="nucleotide sequence ID" value="NZ_JACRVF010000001.1"/>
</dbReference>
<dbReference type="Pfam" id="PF22612">
    <property type="entry name" value="GH113"/>
    <property type="match status" value="1"/>
</dbReference>
<dbReference type="SUPFAM" id="SSF51445">
    <property type="entry name" value="(Trans)glycosidases"/>
    <property type="match status" value="1"/>
</dbReference>
<evidence type="ECO:0000313" key="1">
    <source>
        <dbReference type="EMBL" id="MBC5991370.1"/>
    </source>
</evidence>
<comment type="caution">
    <text evidence="1">The sequence shown here is derived from an EMBL/GenBank/DDBJ whole genome shotgun (WGS) entry which is preliminary data.</text>
</comment>
<organism evidence="1 2">
    <name type="scientific">Pontibacter cellulosilyticus</name>
    <dbReference type="NCBI Taxonomy" id="1720253"/>
    <lineage>
        <taxon>Bacteria</taxon>
        <taxon>Pseudomonadati</taxon>
        <taxon>Bacteroidota</taxon>
        <taxon>Cytophagia</taxon>
        <taxon>Cytophagales</taxon>
        <taxon>Hymenobacteraceae</taxon>
        <taxon>Pontibacter</taxon>
    </lineage>
</organism>
<evidence type="ECO:0000313" key="2">
    <source>
        <dbReference type="Proteomes" id="UP000603640"/>
    </source>
</evidence>
<keyword evidence="1" id="KW-0378">Hydrolase</keyword>
<dbReference type="CDD" id="cd19608">
    <property type="entry name" value="GH113_mannanase-like"/>
    <property type="match status" value="1"/>
</dbReference>
<protein>
    <submittedName>
        <fullName evidence="1">Glycoside hydrolase TIM-barrel-like domain-containing protein</fullName>
    </submittedName>
</protein>